<dbReference type="eggNOG" id="ENOG502SYPY">
    <property type="taxonomic scope" value="Eukaryota"/>
</dbReference>
<dbReference type="Proteomes" id="UP000054988">
    <property type="component" value="Unassembled WGS sequence"/>
</dbReference>
<sequence>MASNQDSLLHFPTDIIDVIMELSSKSSLISLCLVCKALKEAATRVLYHTLLLKKPSKLVQCLRTLLQNPLAAASCRIFCIKYPIEIVPRKATHLGAFFGLLAKVLPRIFNLRNISITISHQHEAGLPLTKRVDFILQNCTYPHLKQAFMKMPITPAVIQFLERHQKTVELVVLLPYGDQFAMTFDRAYYFPRLEHFYANATSALSFFKSLPFDALPGLRQLTIYWMPLEIVDLRVLMTVMKKKCRDQEVKLAFFRIGRNDDNDLIEEVSLQFPHVNELSVCSYGNEDWQETCQAVAQSLSRCTTLSSFWWTVKLSETDAPRRMLDLEEELSIIISFGAACPSLHHCRVPYGISWINTRNIKNLWVPCENARDELSAYPFLFYLIHRRKYPPLAELLNYIEVQGDGEVERRERGEEGSNYKSDGSWSRIWAVELLRAQGSSSGAPPPEGNSNHA</sequence>
<accession>A0A0W0F5B5</accession>
<proteinExistence type="predicted"/>
<organism evidence="1 2">
    <name type="scientific">Moniliophthora roreri</name>
    <name type="common">Frosty pod rot fungus</name>
    <name type="synonym">Monilia roreri</name>
    <dbReference type="NCBI Taxonomy" id="221103"/>
    <lineage>
        <taxon>Eukaryota</taxon>
        <taxon>Fungi</taxon>
        <taxon>Dikarya</taxon>
        <taxon>Basidiomycota</taxon>
        <taxon>Agaricomycotina</taxon>
        <taxon>Agaricomycetes</taxon>
        <taxon>Agaricomycetidae</taxon>
        <taxon>Agaricales</taxon>
        <taxon>Marasmiineae</taxon>
        <taxon>Marasmiaceae</taxon>
        <taxon>Moniliophthora</taxon>
    </lineage>
</organism>
<dbReference type="AlphaFoldDB" id="A0A0W0F5B5"/>
<evidence type="ECO:0000313" key="1">
    <source>
        <dbReference type="EMBL" id="KTB31529.1"/>
    </source>
</evidence>
<dbReference type="EMBL" id="LATX01002314">
    <property type="protein sequence ID" value="KTB31529.1"/>
    <property type="molecule type" value="Genomic_DNA"/>
</dbReference>
<comment type="caution">
    <text evidence="1">The sequence shown here is derived from an EMBL/GenBank/DDBJ whole genome shotgun (WGS) entry which is preliminary data.</text>
</comment>
<evidence type="ECO:0008006" key="3">
    <source>
        <dbReference type="Google" id="ProtNLM"/>
    </source>
</evidence>
<gene>
    <name evidence="1" type="ORF">WG66_15892</name>
</gene>
<reference evidence="1 2" key="1">
    <citation type="submission" date="2015-12" db="EMBL/GenBank/DDBJ databases">
        <title>Draft genome sequence of Moniliophthora roreri, the causal agent of frosty pod rot of cacao.</title>
        <authorList>
            <person name="Aime M.C."/>
            <person name="Diaz-Valderrama J.R."/>
            <person name="Kijpornyongpan T."/>
            <person name="Phillips-Mora W."/>
        </authorList>
    </citation>
    <scope>NUCLEOTIDE SEQUENCE [LARGE SCALE GENOMIC DNA]</scope>
    <source>
        <strain evidence="1 2">MCA 2952</strain>
    </source>
</reference>
<name>A0A0W0F5B5_MONRR</name>
<protein>
    <recommendedName>
        <fullName evidence="3">F-box domain-containing protein</fullName>
    </recommendedName>
</protein>
<evidence type="ECO:0000313" key="2">
    <source>
        <dbReference type="Proteomes" id="UP000054988"/>
    </source>
</evidence>